<keyword evidence="1" id="KW-0472">Membrane</keyword>
<keyword evidence="1" id="KW-0812">Transmembrane</keyword>
<organism evidence="3 4">
    <name type="scientific">Chlorobaculum tepidum (strain ATCC 49652 / DSM 12025 / NBRC 103806 / TLS)</name>
    <name type="common">Chlorobium tepidum</name>
    <dbReference type="NCBI Taxonomy" id="194439"/>
    <lineage>
        <taxon>Bacteria</taxon>
        <taxon>Pseudomonadati</taxon>
        <taxon>Chlorobiota</taxon>
        <taxon>Chlorobiia</taxon>
        <taxon>Chlorobiales</taxon>
        <taxon>Chlorobiaceae</taxon>
        <taxon>Chlorobaculum</taxon>
    </lineage>
</organism>
<dbReference type="EMBL" id="AE006470">
    <property type="protein sequence ID" value="AAM71677.1"/>
    <property type="molecule type" value="Genomic_DNA"/>
</dbReference>
<evidence type="ECO:0000313" key="4">
    <source>
        <dbReference type="Proteomes" id="UP000001007"/>
    </source>
</evidence>
<feature type="domain" description="TadE-like" evidence="2">
    <location>
        <begin position="25"/>
        <end position="67"/>
    </location>
</feature>
<dbReference type="STRING" id="194439.CT0431"/>
<dbReference type="eggNOG" id="COG4961">
    <property type="taxonomic scope" value="Bacteria"/>
</dbReference>
<protein>
    <recommendedName>
        <fullName evidence="2">TadE-like domain-containing protein</fullName>
    </recommendedName>
</protein>
<dbReference type="AlphaFoldDB" id="Q8KF96"/>
<evidence type="ECO:0000259" key="2">
    <source>
        <dbReference type="Pfam" id="PF07811"/>
    </source>
</evidence>
<evidence type="ECO:0000313" key="3">
    <source>
        <dbReference type="EMBL" id="AAM71677.1"/>
    </source>
</evidence>
<proteinExistence type="predicted"/>
<dbReference type="Proteomes" id="UP000001007">
    <property type="component" value="Chromosome"/>
</dbReference>
<dbReference type="KEGG" id="cte:CT0431"/>
<keyword evidence="4" id="KW-1185">Reference proteome</keyword>
<reference evidence="3 4" key="1">
    <citation type="journal article" date="2002" name="Proc. Natl. Acad. Sci. U.S.A.">
        <title>The complete genome sequence of Chlorobium tepidum TLS, a photosynthetic, anaerobic, green-sulfur bacterium.</title>
        <authorList>
            <person name="Eisen J.A."/>
            <person name="Nelson K.E."/>
            <person name="Paulsen I.T."/>
            <person name="Heidelberg J.F."/>
            <person name="Wu M."/>
            <person name="Dodson R.J."/>
            <person name="Deboy R."/>
            <person name="Gwinn M.L."/>
            <person name="Nelson W.C."/>
            <person name="Haft D.H."/>
            <person name="Hickey E.K."/>
            <person name="Peterson J.D."/>
            <person name="Durkin A.S."/>
            <person name="Kolonay J.L."/>
            <person name="Yang F."/>
            <person name="Holt I."/>
            <person name="Umayam L.A."/>
            <person name="Mason T."/>
            <person name="Brenner M."/>
            <person name="Shea T.P."/>
            <person name="Parksey D."/>
            <person name="Nierman W.C."/>
            <person name="Feldblyum T.V."/>
            <person name="Hansen C.L."/>
            <person name="Craven M.B."/>
            <person name="Radune D."/>
            <person name="Vamathevan J."/>
            <person name="Khouri H."/>
            <person name="White O."/>
            <person name="Gruber T.M."/>
            <person name="Ketchum K.A."/>
            <person name="Venter J.C."/>
            <person name="Tettelin H."/>
            <person name="Bryant D.A."/>
            <person name="Fraser C.M."/>
        </authorList>
    </citation>
    <scope>NUCLEOTIDE SEQUENCE [LARGE SCALE GENOMIC DNA]</scope>
    <source>
        <strain evidence="4">ATCC 49652 / DSM 12025 / NBRC 103806 / TLS</strain>
    </source>
</reference>
<gene>
    <name evidence="3" type="ordered locus">CT0431</name>
</gene>
<accession>Q8KF96</accession>
<dbReference type="OrthoDB" id="598443at2"/>
<keyword evidence="1" id="KW-1133">Transmembrane helix</keyword>
<dbReference type="Pfam" id="PF07811">
    <property type="entry name" value="TadE"/>
    <property type="match status" value="1"/>
</dbReference>
<name>Q8KF96_CHLTE</name>
<evidence type="ECO:0000256" key="1">
    <source>
        <dbReference type="SAM" id="Phobius"/>
    </source>
</evidence>
<dbReference type="EnsemblBacteria" id="AAM71677">
    <property type="protein sequence ID" value="AAM71677"/>
    <property type="gene ID" value="CT0431"/>
</dbReference>
<dbReference type="InterPro" id="IPR012495">
    <property type="entry name" value="TadE-like_dom"/>
</dbReference>
<sequence length="161" mass="17646">MNRMHANTAAMRHAQAPKHAQFQKGAVMVEFAFILPIFLLLLFGMVTFSIALYDKTVLCIASRQGARTGALYYASNYDSNGNLINANVQQRACDAANAVCQQDLINFGPNMNLQIQCQVLGGTVHGQRSVSVTTGIDYTGIYILSDVLHLSSTTIMRLEED</sequence>
<dbReference type="HOGENOM" id="CLU_122851_0_0_10"/>
<feature type="transmembrane region" description="Helical" evidence="1">
    <location>
        <begin position="31"/>
        <end position="53"/>
    </location>
</feature>